<feature type="transmembrane region" description="Helical" evidence="7">
    <location>
        <begin position="187"/>
        <end position="212"/>
    </location>
</feature>
<evidence type="ECO:0000256" key="2">
    <source>
        <dbReference type="ARBA" id="ARBA00006840"/>
    </source>
</evidence>
<keyword evidence="4 7" id="KW-1133">Transmembrane helix</keyword>
<comment type="similarity">
    <text evidence="2 7">Belongs to the tetraspanin (TM4SF) family.</text>
</comment>
<accession>A0A8C8J7N7</accession>
<protein>
    <recommendedName>
        <fullName evidence="7">Tetraspanin</fullName>
    </recommendedName>
</protein>
<reference evidence="8" key="2">
    <citation type="submission" date="2025-09" db="UniProtKB">
        <authorList>
            <consortium name="Ensembl"/>
        </authorList>
    </citation>
    <scope>IDENTIFICATION</scope>
</reference>
<evidence type="ECO:0000256" key="7">
    <source>
        <dbReference type="RuleBase" id="RU361218"/>
    </source>
</evidence>
<feature type="transmembrane region" description="Helical" evidence="7">
    <location>
        <begin position="74"/>
        <end position="97"/>
    </location>
</feature>
<evidence type="ECO:0000313" key="9">
    <source>
        <dbReference type="Proteomes" id="UP000694402"/>
    </source>
</evidence>
<keyword evidence="6" id="KW-1015">Disulfide bond</keyword>
<name>A0A8C8J7N7_ONCTS</name>
<feature type="disulfide bond" evidence="6">
    <location>
        <begin position="134"/>
        <end position="151"/>
    </location>
</feature>
<evidence type="ECO:0000256" key="3">
    <source>
        <dbReference type="ARBA" id="ARBA00022692"/>
    </source>
</evidence>
<proteinExistence type="inferred from homology"/>
<keyword evidence="5 7" id="KW-0472">Membrane</keyword>
<organism evidence="8 9">
    <name type="scientific">Oncorhynchus tshawytscha</name>
    <name type="common">Chinook salmon</name>
    <name type="synonym">Salmo tshawytscha</name>
    <dbReference type="NCBI Taxonomy" id="74940"/>
    <lineage>
        <taxon>Eukaryota</taxon>
        <taxon>Metazoa</taxon>
        <taxon>Chordata</taxon>
        <taxon>Craniata</taxon>
        <taxon>Vertebrata</taxon>
        <taxon>Euteleostomi</taxon>
        <taxon>Actinopterygii</taxon>
        <taxon>Neopterygii</taxon>
        <taxon>Teleostei</taxon>
        <taxon>Protacanthopterygii</taxon>
        <taxon>Salmoniformes</taxon>
        <taxon>Salmonidae</taxon>
        <taxon>Salmoninae</taxon>
        <taxon>Oncorhynchus</taxon>
    </lineage>
</organism>
<comment type="subcellular location">
    <subcellularLocation>
        <location evidence="1 7">Membrane</location>
        <topology evidence="1 7">Multi-pass membrane protein</topology>
    </subcellularLocation>
</comment>
<dbReference type="InterPro" id="IPR018499">
    <property type="entry name" value="Tetraspanin/Peripherin"/>
</dbReference>
<dbReference type="Ensembl" id="ENSOTST00005096854.2">
    <property type="protein sequence ID" value="ENSOTSP00005089211.2"/>
    <property type="gene ID" value="ENSOTSG00005041996.2"/>
</dbReference>
<dbReference type="PRINTS" id="PR00259">
    <property type="entry name" value="TMFOUR"/>
</dbReference>
<evidence type="ECO:0000256" key="4">
    <source>
        <dbReference type="ARBA" id="ARBA00022989"/>
    </source>
</evidence>
<feature type="disulfide bond" evidence="6">
    <location>
        <begin position="133"/>
        <end position="160"/>
    </location>
</feature>
<dbReference type="SUPFAM" id="SSF48652">
    <property type="entry name" value="Tetraspanin"/>
    <property type="match status" value="1"/>
</dbReference>
<evidence type="ECO:0000256" key="1">
    <source>
        <dbReference type="ARBA" id="ARBA00004141"/>
    </source>
</evidence>
<reference evidence="8" key="1">
    <citation type="submission" date="2025-08" db="UniProtKB">
        <authorList>
            <consortium name="Ensembl"/>
        </authorList>
    </citation>
    <scope>IDENTIFICATION</scope>
</reference>
<dbReference type="InterPro" id="IPR000301">
    <property type="entry name" value="Tetraspanin_animals"/>
</dbReference>
<dbReference type="GeneTree" id="ENSGT00940000158153"/>
<dbReference type="PIRSF" id="PIRSF002419">
    <property type="entry name" value="Tetraspanin"/>
    <property type="match status" value="1"/>
</dbReference>
<feature type="transmembrane region" description="Helical" evidence="7">
    <location>
        <begin position="44"/>
        <end position="67"/>
    </location>
</feature>
<dbReference type="Proteomes" id="UP000694402">
    <property type="component" value="Unassembled WGS sequence"/>
</dbReference>
<dbReference type="PANTHER" id="PTHR19282">
    <property type="entry name" value="TETRASPANIN"/>
    <property type="match status" value="1"/>
</dbReference>
<feature type="transmembrane region" description="Helical" evidence="7">
    <location>
        <begin position="12"/>
        <end position="32"/>
    </location>
</feature>
<dbReference type="Gene3D" id="1.10.1450.10">
    <property type="entry name" value="Tetraspanin"/>
    <property type="match status" value="1"/>
</dbReference>
<dbReference type="Pfam" id="PF00335">
    <property type="entry name" value="Tetraspanin"/>
    <property type="match status" value="1"/>
</dbReference>
<dbReference type="InterPro" id="IPR008952">
    <property type="entry name" value="Tetraspanin_EC2_sf"/>
</dbReference>
<evidence type="ECO:0000256" key="5">
    <source>
        <dbReference type="ARBA" id="ARBA00023136"/>
    </source>
</evidence>
<keyword evidence="3 7" id="KW-0812">Transmembrane</keyword>
<dbReference type="AlphaFoldDB" id="A0A8C8J7N7"/>
<keyword evidence="9" id="KW-1185">Reference proteome</keyword>
<sequence>MAVNKCIKYCLFVFNLLFWISGCIILGVSIYLKVNPVYGGLLPGLNLLIAVGTIIMVLGFLGCFGAIRESRVMLMLFFVGLLLIFILLVIAGILGAVGVNKIEEWLTGKLLPLRNQSSLFQTFMQKLEEQAKCCGLIHGPSDWGSTVPASCDCRDTTQECKLADGRRKVYLRPCTKLVMSVIAKGTVIALGIAFGIAVLMIFGMAFAMTLYCQIGETYATLSTSAL</sequence>
<dbReference type="PROSITE" id="PS51257">
    <property type="entry name" value="PROKAR_LIPOPROTEIN"/>
    <property type="match status" value="1"/>
</dbReference>
<evidence type="ECO:0000256" key="6">
    <source>
        <dbReference type="PIRSR" id="PIRSR002419-1"/>
    </source>
</evidence>
<evidence type="ECO:0000313" key="8">
    <source>
        <dbReference type="Ensembl" id="ENSOTSP00005089211.2"/>
    </source>
</evidence>
<dbReference type="PANTHER" id="PTHR19282:SF380">
    <property type="entry name" value="TETRASPANIN-8"/>
    <property type="match status" value="1"/>
</dbReference>
<dbReference type="GO" id="GO:0005886">
    <property type="term" value="C:plasma membrane"/>
    <property type="evidence" value="ECO:0007669"/>
    <property type="project" value="TreeGrafter"/>
</dbReference>